<dbReference type="PANTHER" id="PTHR11439">
    <property type="entry name" value="GAG-POL-RELATED RETROTRANSPOSON"/>
    <property type="match status" value="1"/>
</dbReference>
<sequence length="81" mass="9188">MCLKGSYEVCDKPMLEGYTDEGIAGDIDNRKSTSCYVFTFSRKAISWKSKLQKCLTLSTTEAGYIATVEASKEMLWLKRFL</sequence>
<dbReference type="EMBL" id="SSTE01019034">
    <property type="protein sequence ID" value="KAA0037140.1"/>
    <property type="molecule type" value="Genomic_DNA"/>
</dbReference>
<accession>A0A5A7T1A0</accession>
<name>A0A5A7T1A0_CUCMM</name>
<organism evidence="1 3">
    <name type="scientific">Cucumis melo var. makuwa</name>
    <name type="common">Oriental melon</name>
    <dbReference type="NCBI Taxonomy" id="1194695"/>
    <lineage>
        <taxon>Eukaryota</taxon>
        <taxon>Viridiplantae</taxon>
        <taxon>Streptophyta</taxon>
        <taxon>Embryophyta</taxon>
        <taxon>Tracheophyta</taxon>
        <taxon>Spermatophyta</taxon>
        <taxon>Magnoliopsida</taxon>
        <taxon>eudicotyledons</taxon>
        <taxon>Gunneridae</taxon>
        <taxon>Pentapetalae</taxon>
        <taxon>rosids</taxon>
        <taxon>fabids</taxon>
        <taxon>Cucurbitales</taxon>
        <taxon>Cucurbitaceae</taxon>
        <taxon>Benincaseae</taxon>
        <taxon>Cucumis</taxon>
    </lineage>
</organism>
<comment type="caution">
    <text evidence="1">The sequence shown here is derived from an EMBL/GenBank/DDBJ whole genome shotgun (WGS) entry which is preliminary data.</text>
</comment>
<evidence type="ECO:0000313" key="1">
    <source>
        <dbReference type="EMBL" id="KAA0037140.1"/>
    </source>
</evidence>
<protein>
    <submittedName>
        <fullName evidence="1 2">Polyprotein</fullName>
    </submittedName>
</protein>
<dbReference type="Proteomes" id="UP000321393">
    <property type="component" value="Unassembled WGS sequence"/>
</dbReference>
<dbReference type="EMBL" id="SSTD01009720">
    <property type="protein sequence ID" value="TYK13935.1"/>
    <property type="molecule type" value="Genomic_DNA"/>
</dbReference>
<dbReference type="OrthoDB" id="1915846at2759"/>
<dbReference type="AlphaFoldDB" id="A0A5A7T1A0"/>
<evidence type="ECO:0000313" key="4">
    <source>
        <dbReference type="Proteomes" id="UP000321947"/>
    </source>
</evidence>
<reference evidence="3 4" key="1">
    <citation type="submission" date="2019-08" db="EMBL/GenBank/DDBJ databases">
        <title>Draft genome sequences of two oriental melons (Cucumis melo L. var makuwa).</title>
        <authorList>
            <person name="Kwon S.-Y."/>
        </authorList>
    </citation>
    <scope>NUCLEOTIDE SEQUENCE [LARGE SCALE GENOMIC DNA]</scope>
    <source>
        <strain evidence="4">cv. Chang Bougi</strain>
        <strain evidence="3">cv. SW 3</strain>
        <tissue evidence="1">Leaf</tissue>
    </source>
</reference>
<dbReference type="CDD" id="cd09272">
    <property type="entry name" value="RNase_HI_RT_Ty1"/>
    <property type="match status" value="1"/>
</dbReference>
<evidence type="ECO:0000313" key="2">
    <source>
        <dbReference type="EMBL" id="TYK13935.1"/>
    </source>
</evidence>
<evidence type="ECO:0000313" key="3">
    <source>
        <dbReference type="Proteomes" id="UP000321393"/>
    </source>
</evidence>
<proteinExistence type="predicted"/>
<dbReference type="STRING" id="1194695.A0A5A7T1A0"/>
<gene>
    <name evidence="2" type="ORF">E5676_scaffold832G001340</name>
    <name evidence="1" type="ORF">E6C27_scaffold379G00480</name>
</gene>
<dbReference type="PANTHER" id="PTHR11439:SF467">
    <property type="entry name" value="INTEGRASE CATALYTIC DOMAIN-CONTAINING PROTEIN"/>
    <property type="match status" value="1"/>
</dbReference>
<dbReference type="Proteomes" id="UP000321947">
    <property type="component" value="Unassembled WGS sequence"/>
</dbReference>